<evidence type="ECO:0000259" key="2">
    <source>
        <dbReference type="PROSITE" id="PS50887"/>
    </source>
</evidence>
<dbReference type="PROSITE" id="PS50883">
    <property type="entry name" value="EAL"/>
    <property type="match status" value="1"/>
</dbReference>
<name>A0A7X2NT91_9FIRM</name>
<accession>A0A7X2NT91</accession>
<dbReference type="GO" id="GO:0071111">
    <property type="term" value="F:cyclic-guanylate-specific phosphodiesterase activity"/>
    <property type="evidence" value="ECO:0007669"/>
    <property type="project" value="InterPro"/>
</dbReference>
<dbReference type="InterPro" id="IPR029787">
    <property type="entry name" value="Nucleotide_cyclase"/>
</dbReference>
<dbReference type="EMBL" id="VUMN01000024">
    <property type="protein sequence ID" value="MSS59157.1"/>
    <property type="molecule type" value="Genomic_DNA"/>
</dbReference>
<dbReference type="Gene3D" id="3.20.20.450">
    <property type="entry name" value="EAL domain"/>
    <property type="match status" value="1"/>
</dbReference>
<organism evidence="3 4">
    <name type="scientific">Stecheria intestinalis</name>
    <dbReference type="NCBI Taxonomy" id="2606630"/>
    <lineage>
        <taxon>Bacteria</taxon>
        <taxon>Bacillati</taxon>
        <taxon>Bacillota</taxon>
        <taxon>Erysipelotrichia</taxon>
        <taxon>Erysipelotrichales</taxon>
        <taxon>Erysipelotrichaceae</taxon>
        <taxon>Stecheria</taxon>
    </lineage>
</organism>
<comment type="caution">
    <text evidence="3">The sequence shown here is derived from an EMBL/GenBank/DDBJ whole genome shotgun (WGS) entry which is preliminary data.</text>
</comment>
<sequence>MPKEYRENGSYDELTGLYRRERFIEEVRRRLILNEEGPYVLAVSDIRSFKLVNDTCGRDTGDQVLVKIAEIIRKEAPSGVCYARLEADHFAGLFPIERLDVNRMDELVRSFRIGNRENSPPLFLHVGLYEIIDPSTPVLVMIDRARLAIAGIRNEYEIRIAWYDEKIRSGILFEQNLLRALPEALERNEIRPYLQPQVDAEGKVIGAEALARWISPEAGFLSPGQFIPILERSGAIAKVDRRMWEEACRLLKRWKEHGREDLYLSVNLSPKDFCFLDLPEVFGSLAETYGISPQNLRLEITETVFMQEPGPRMKVLEKLQQAGFLLEMDDFGSGYSSLSLLKDMPVDILKIDMVFLDGTKSPERARRILKCVISLSDALGMGSITEGVETVEQLKMLKEMGCQMFQGFYFDKPMKVPEFEARYL</sequence>
<dbReference type="InterPro" id="IPR050706">
    <property type="entry name" value="Cyclic-di-GMP_PDE-like"/>
</dbReference>
<proteinExistence type="predicted"/>
<dbReference type="SUPFAM" id="SSF141868">
    <property type="entry name" value="EAL domain-like"/>
    <property type="match status" value="1"/>
</dbReference>
<gene>
    <name evidence="3" type="ORF">FYJ51_09650</name>
</gene>
<dbReference type="SMART" id="SM00052">
    <property type="entry name" value="EAL"/>
    <property type="match status" value="1"/>
</dbReference>
<reference evidence="3 4" key="1">
    <citation type="submission" date="2019-08" db="EMBL/GenBank/DDBJ databases">
        <title>In-depth cultivation of the pig gut microbiome towards novel bacterial diversity and tailored functional studies.</title>
        <authorList>
            <person name="Wylensek D."/>
            <person name="Hitch T.C.A."/>
            <person name="Clavel T."/>
        </authorList>
    </citation>
    <scope>NUCLEOTIDE SEQUENCE [LARGE SCALE GENOMIC DNA]</scope>
    <source>
        <strain evidence="3 4">Oil+RF-744-GAM-WT-6</strain>
    </source>
</reference>
<dbReference type="PANTHER" id="PTHR33121:SF71">
    <property type="entry name" value="OXYGEN SENSOR PROTEIN DOSP"/>
    <property type="match status" value="1"/>
</dbReference>
<evidence type="ECO:0000313" key="3">
    <source>
        <dbReference type="EMBL" id="MSS59157.1"/>
    </source>
</evidence>
<dbReference type="Pfam" id="PF00990">
    <property type="entry name" value="GGDEF"/>
    <property type="match status" value="1"/>
</dbReference>
<dbReference type="InterPro" id="IPR001633">
    <property type="entry name" value="EAL_dom"/>
</dbReference>
<dbReference type="RefSeq" id="WP_154505309.1">
    <property type="nucleotide sequence ID" value="NZ_VUMN01000024.1"/>
</dbReference>
<dbReference type="InterPro" id="IPR043128">
    <property type="entry name" value="Rev_trsase/Diguanyl_cyclase"/>
</dbReference>
<dbReference type="InterPro" id="IPR035919">
    <property type="entry name" value="EAL_sf"/>
</dbReference>
<feature type="domain" description="GGDEF" evidence="2">
    <location>
        <begin position="37"/>
        <end position="165"/>
    </location>
</feature>
<dbReference type="InterPro" id="IPR000160">
    <property type="entry name" value="GGDEF_dom"/>
</dbReference>
<keyword evidence="4" id="KW-1185">Reference proteome</keyword>
<dbReference type="PANTHER" id="PTHR33121">
    <property type="entry name" value="CYCLIC DI-GMP PHOSPHODIESTERASE PDEF"/>
    <property type="match status" value="1"/>
</dbReference>
<protein>
    <submittedName>
        <fullName evidence="3">Bifunctional diguanylate cyclase/phosphodiesterase</fullName>
    </submittedName>
</protein>
<dbReference type="Pfam" id="PF00563">
    <property type="entry name" value="EAL"/>
    <property type="match status" value="1"/>
</dbReference>
<feature type="domain" description="EAL" evidence="1">
    <location>
        <begin position="174"/>
        <end position="424"/>
    </location>
</feature>
<dbReference type="PROSITE" id="PS50887">
    <property type="entry name" value="GGDEF"/>
    <property type="match status" value="1"/>
</dbReference>
<dbReference type="Proteomes" id="UP000461880">
    <property type="component" value="Unassembled WGS sequence"/>
</dbReference>
<dbReference type="CDD" id="cd01949">
    <property type="entry name" value="GGDEF"/>
    <property type="match status" value="1"/>
</dbReference>
<dbReference type="Gene3D" id="3.30.70.270">
    <property type="match status" value="1"/>
</dbReference>
<dbReference type="AlphaFoldDB" id="A0A7X2NT91"/>
<evidence type="ECO:0000259" key="1">
    <source>
        <dbReference type="PROSITE" id="PS50883"/>
    </source>
</evidence>
<evidence type="ECO:0000313" key="4">
    <source>
        <dbReference type="Proteomes" id="UP000461880"/>
    </source>
</evidence>
<dbReference type="CDD" id="cd01948">
    <property type="entry name" value="EAL"/>
    <property type="match status" value="1"/>
</dbReference>
<dbReference type="NCBIfam" id="TIGR00254">
    <property type="entry name" value="GGDEF"/>
    <property type="match status" value="1"/>
</dbReference>
<dbReference type="SMART" id="SM00267">
    <property type="entry name" value="GGDEF"/>
    <property type="match status" value="1"/>
</dbReference>
<dbReference type="SUPFAM" id="SSF55073">
    <property type="entry name" value="Nucleotide cyclase"/>
    <property type="match status" value="1"/>
</dbReference>